<protein>
    <recommendedName>
        <fullName evidence="3">SGNH/GDSL hydrolase family protein</fullName>
    </recommendedName>
</protein>
<reference evidence="1" key="2">
    <citation type="journal article" date="2021" name="Sci. Rep.">
        <title>The distribution of antibiotic resistance genes in chicken gut microbiota commensals.</title>
        <authorList>
            <person name="Juricova H."/>
            <person name="Matiasovicova J."/>
            <person name="Kubasova T."/>
            <person name="Cejkova D."/>
            <person name="Rychlik I."/>
        </authorList>
    </citation>
    <scope>NUCLEOTIDE SEQUENCE</scope>
    <source>
        <strain evidence="1">An559</strain>
    </source>
</reference>
<comment type="caution">
    <text evidence="1">The sequence shown here is derived from an EMBL/GenBank/DDBJ whole genome shotgun (WGS) entry which is preliminary data.</text>
</comment>
<evidence type="ECO:0000313" key="1">
    <source>
        <dbReference type="EMBL" id="MBM6919784.1"/>
    </source>
</evidence>
<dbReference type="AlphaFoldDB" id="A0A938X599"/>
<reference evidence="1" key="1">
    <citation type="submission" date="2020-08" db="EMBL/GenBank/DDBJ databases">
        <authorList>
            <person name="Cejkova D."/>
            <person name="Kubasova T."/>
            <person name="Jahodarova E."/>
            <person name="Rychlik I."/>
        </authorList>
    </citation>
    <scope>NUCLEOTIDE SEQUENCE</scope>
    <source>
        <strain evidence="1">An559</strain>
    </source>
</reference>
<evidence type="ECO:0008006" key="3">
    <source>
        <dbReference type="Google" id="ProtNLM"/>
    </source>
</evidence>
<sequence length="204" mass="23025">MNILFIGNSHTYYHDMPQIFKRICEKNEIAVSVTMLAHGGKGFMFHVDEPEVRFNILFGGYDYVILQHTAHPMGDLSQMKEGASRLIAWIRQAGATPVLYMTWQAKRYGYAEQKPMTDAYLHLAENHGCAVAPVGEVWWNFIAQNPEIPLFSDDGEHANAMGARLAAYTIAETIFPSKIHSVLEEDQLILHAIKTTNTGKESER</sequence>
<dbReference type="SUPFAM" id="SSF52266">
    <property type="entry name" value="SGNH hydrolase"/>
    <property type="match status" value="1"/>
</dbReference>
<dbReference type="RefSeq" id="WP_204443939.1">
    <property type="nucleotide sequence ID" value="NZ_JACJKY010000001.1"/>
</dbReference>
<dbReference type="InterPro" id="IPR036514">
    <property type="entry name" value="SGNH_hydro_sf"/>
</dbReference>
<organism evidence="1 2">
    <name type="scientific">Merdimmobilis hominis</name>
    <dbReference type="NCBI Taxonomy" id="2897707"/>
    <lineage>
        <taxon>Bacteria</taxon>
        <taxon>Bacillati</taxon>
        <taxon>Bacillota</taxon>
        <taxon>Clostridia</taxon>
        <taxon>Eubacteriales</taxon>
        <taxon>Oscillospiraceae</taxon>
        <taxon>Merdimmobilis</taxon>
    </lineage>
</organism>
<gene>
    <name evidence="1" type="ORF">H6A12_01200</name>
</gene>
<dbReference type="EMBL" id="JACJKY010000001">
    <property type="protein sequence ID" value="MBM6919784.1"/>
    <property type="molecule type" value="Genomic_DNA"/>
</dbReference>
<accession>A0A938X599</accession>
<evidence type="ECO:0000313" key="2">
    <source>
        <dbReference type="Proteomes" id="UP000774750"/>
    </source>
</evidence>
<name>A0A938X599_9FIRM</name>
<dbReference type="Gene3D" id="3.40.50.1110">
    <property type="entry name" value="SGNH hydrolase"/>
    <property type="match status" value="1"/>
</dbReference>
<dbReference type="Proteomes" id="UP000774750">
    <property type="component" value="Unassembled WGS sequence"/>
</dbReference>
<keyword evidence="2" id="KW-1185">Reference proteome</keyword>
<proteinExistence type="predicted"/>